<dbReference type="Pfam" id="PF00582">
    <property type="entry name" value="Usp"/>
    <property type="match status" value="1"/>
</dbReference>
<dbReference type="AlphaFoldDB" id="V8FZ36"/>
<sequence length="149" mass="16260">MSFTYLVPYDASNNAKRALEWAINHGKLSGAHIRVVNIQPSFRTIHSKALFSKNDIEEYQQQLFGECTEGVKALLDASGLQTSMEMGIGDPKEVIVDLVKKSRETDDPIDLIVMGSRGTNPMFSGVLGSVSYAIINSGICPVTIIPQSK</sequence>
<dbReference type="PANTHER" id="PTHR31964:SF113">
    <property type="entry name" value="USPA DOMAIN-CONTAINING PROTEIN"/>
    <property type="match status" value="1"/>
</dbReference>
<name>V8FZ36_9BURK</name>
<protein>
    <recommendedName>
        <fullName evidence="2">UspA domain-containing protein</fullName>
    </recommendedName>
</protein>
<accession>V8FZ36</accession>
<dbReference type="OrthoDB" id="5512223at2"/>
<gene>
    <name evidence="3" type="ORF">V757_09525</name>
</gene>
<evidence type="ECO:0000313" key="3">
    <source>
        <dbReference type="EMBL" id="ETD68953.1"/>
    </source>
</evidence>
<dbReference type="Gene3D" id="3.40.50.620">
    <property type="entry name" value="HUPs"/>
    <property type="match status" value="1"/>
</dbReference>
<evidence type="ECO:0000259" key="2">
    <source>
        <dbReference type="Pfam" id="PF00582"/>
    </source>
</evidence>
<dbReference type="InterPro" id="IPR006016">
    <property type="entry name" value="UspA"/>
</dbReference>
<proteinExistence type="inferred from homology"/>
<dbReference type="PRINTS" id="PR01438">
    <property type="entry name" value="UNVRSLSTRESS"/>
</dbReference>
<dbReference type="SUPFAM" id="SSF52402">
    <property type="entry name" value="Adenine nucleotide alpha hydrolases-like"/>
    <property type="match status" value="1"/>
</dbReference>
<reference evidence="3 4" key="1">
    <citation type="submission" date="2013-11" db="EMBL/GenBank/DDBJ databases">
        <title>Genomic analysis of Pelistega sp. HM-7.</title>
        <authorList>
            <person name="Kumbhare S.V."/>
            <person name="Shetty S.A."/>
            <person name="Sharma O."/>
            <person name="Dhotre D.P."/>
        </authorList>
    </citation>
    <scope>NUCLEOTIDE SEQUENCE [LARGE SCALE GENOMIC DNA]</scope>
    <source>
        <strain evidence="3 4">HM-7</strain>
    </source>
</reference>
<dbReference type="Proteomes" id="UP000018766">
    <property type="component" value="Unassembled WGS sequence"/>
</dbReference>
<comment type="similarity">
    <text evidence="1">Belongs to the universal stress protein A family.</text>
</comment>
<organism evidence="3 4">
    <name type="scientific">Pelistega indica</name>
    <dbReference type="NCBI Taxonomy" id="1414851"/>
    <lineage>
        <taxon>Bacteria</taxon>
        <taxon>Pseudomonadati</taxon>
        <taxon>Pseudomonadota</taxon>
        <taxon>Betaproteobacteria</taxon>
        <taxon>Burkholderiales</taxon>
        <taxon>Alcaligenaceae</taxon>
        <taxon>Pelistega</taxon>
    </lineage>
</organism>
<dbReference type="InterPro" id="IPR006015">
    <property type="entry name" value="Universal_stress_UspA"/>
</dbReference>
<keyword evidence="4" id="KW-1185">Reference proteome</keyword>
<comment type="caution">
    <text evidence="3">The sequence shown here is derived from an EMBL/GenBank/DDBJ whole genome shotgun (WGS) entry which is preliminary data.</text>
</comment>
<dbReference type="PANTHER" id="PTHR31964">
    <property type="entry name" value="ADENINE NUCLEOTIDE ALPHA HYDROLASES-LIKE SUPERFAMILY PROTEIN"/>
    <property type="match status" value="1"/>
</dbReference>
<evidence type="ECO:0000256" key="1">
    <source>
        <dbReference type="ARBA" id="ARBA00008791"/>
    </source>
</evidence>
<dbReference type="EMBL" id="AYSV01000100">
    <property type="protein sequence ID" value="ETD68953.1"/>
    <property type="molecule type" value="Genomic_DNA"/>
</dbReference>
<dbReference type="CDD" id="cd00293">
    <property type="entry name" value="USP-like"/>
    <property type="match status" value="1"/>
</dbReference>
<dbReference type="InterPro" id="IPR014729">
    <property type="entry name" value="Rossmann-like_a/b/a_fold"/>
</dbReference>
<feature type="domain" description="UspA" evidence="2">
    <location>
        <begin position="6"/>
        <end position="146"/>
    </location>
</feature>
<evidence type="ECO:0000313" key="4">
    <source>
        <dbReference type="Proteomes" id="UP000018766"/>
    </source>
</evidence>
<dbReference type="RefSeq" id="WP_023952077.1">
    <property type="nucleotide sequence ID" value="NZ_AYSV01000100.1"/>
</dbReference>